<feature type="transmembrane region" description="Helical" evidence="1">
    <location>
        <begin position="32"/>
        <end position="56"/>
    </location>
</feature>
<keyword evidence="3" id="KW-1185">Reference proteome</keyword>
<accession>A0A1Y1VSU9</accession>
<evidence type="ECO:0000313" key="3">
    <source>
        <dbReference type="Proteomes" id="UP000193922"/>
    </source>
</evidence>
<dbReference type="GeneID" id="63800617"/>
<name>A0A1Y1VSU9_9FUNG</name>
<dbReference type="EMBL" id="MCFD01000099">
    <property type="protein sequence ID" value="ORX64370.1"/>
    <property type="molecule type" value="Genomic_DNA"/>
</dbReference>
<dbReference type="AlphaFoldDB" id="A0A1Y1VSU9"/>
<proteinExistence type="predicted"/>
<evidence type="ECO:0000256" key="1">
    <source>
        <dbReference type="SAM" id="Phobius"/>
    </source>
</evidence>
<dbReference type="RefSeq" id="XP_040739241.1">
    <property type="nucleotide sequence ID" value="XM_040883969.1"/>
</dbReference>
<reference evidence="2 3" key="1">
    <citation type="submission" date="2016-07" db="EMBL/GenBank/DDBJ databases">
        <title>Pervasive Adenine N6-methylation of Active Genes in Fungi.</title>
        <authorList>
            <consortium name="DOE Joint Genome Institute"/>
            <person name="Mondo S.J."/>
            <person name="Dannebaum R.O."/>
            <person name="Kuo R.C."/>
            <person name="Labutti K."/>
            <person name="Haridas S."/>
            <person name="Kuo A."/>
            <person name="Salamov A."/>
            <person name="Ahrendt S.R."/>
            <person name="Lipzen A."/>
            <person name="Sullivan W."/>
            <person name="Andreopoulos W.B."/>
            <person name="Clum A."/>
            <person name="Lindquist E."/>
            <person name="Daum C."/>
            <person name="Ramamoorthy G.K."/>
            <person name="Gryganskyi A."/>
            <person name="Culley D."/>
            <person name="Magnuson J.K."/>
            <person name="James T.Y."/>
            <person name="O'Malley M.A."/>
            <person name="Stajich J.E."/>
            <person name="Spatafora J.W."/>
            <person name="Visel A."/>
            <person name="Grigoriev I.V."/>
        </authorList>
    </citation>
    <scope>NUCLEOTIDE SEQUENCE [LARGE SCALE GENOMIC DNA]</scope>
    <source>
        <strain evidence="2 3">ATCC 12442</strain>
    </source>
</reference>
<sequence length="59" mass="6405">MTTTSNVRPACRGHCALSVTSHRMTKVYLNHYGLISSSVLLARLTICLGMSCSVLVGHR</sequence>
<keyword evidence="1" id="KW-0812">Transmembrane</keyword>
<keyword evidence="1" id="KW-1133">Transmembrane helix</keyword>
<evidence type="ECO:0000313" key="2">
    <source>
        <dbReference type="EMBL" id="ORX64370.1"/>
    </source>
</evidence>
<protein>
    <submittedName>
        <fullName evidence="2">Uncharacterized protein</fullName>
    </submittedName>
</protein>
<gene>
    <name evidence="2" type="ORF">DL89DRAFT_188004</name>
</gene>
<comment type="caution">
    <text evidence="2">The sequence shown here is derived from an EMBL/GenBank/DDBJ whole genome shotgun (WGS) entry which is preliminary data.</text>
</comment>
<keyword evidence="1" id="KW-0472">Membrane</keyword>
<dbReference type="Proteomes" id="UP000193922">
    <property type="component" value="Unassembled WGS sequence"/>
</dbReference>
<organism evidence="2 3">
    <name type="scientific">Linderina pennispora</name>
    <dbReference type="NCBI Taxonomy" id="61395"/>
    <lineage>
        <taxon>Eukaryota</taxon>
        <taxon>Fungi</taxon>
        <taxon>Fungi incertae sedis</taxon>
        <taxon>Zoopagomycota</taxon>
        <taxon>Kickxellomycotina</taxon>
        <taxon>Kickxellomycetes</taxon>
        <taxon>Kickxellales</taxon>
        <taxon>Kickxellaceae</taxon>
        <taxon>Linderina</taxon>
    </lineage>
</organism>